<dbReference type="PANTHER" id="PTHR38011:SF11">
    <property type="entry name" value="2,5-DIAMINO-6-RIBOSYLAMINO-4(3H)-PYRIMIDINONE 5'-PHOSPHATE REDUCTASE"/>
    <property type="match status" value="1"/>
</dbReference>
<name>A0ABR8Z5W1_9MICO</name>
<keyword evidence="3" id="KW-1185">Reference proteome</keyword>
<feature type="domain" description="Bacterial bifunctional deaminase-reductase C-terminal" evidence="1">
    <location>
        <begin position="4"/>
        <end position="184"/>
    </location>
</feature>
<reference evidence="2 3" key="1">
    <citation type="submission" date="2020-08" db="EMBL/GenBank/DDBJ databases">
        <title>A Genomic Blueprint of the Chicken Gut Microbiome.</title>
        <authorList>
            <person name="Gilroy R."/>
            <person name="Ravi A."/>
            <person name="Getino M."/>
            <person name="Pursley I."/>
            <person name="Horton D.L."/>
            <person name="Alikhan N.-F."/>
            <person name="Baker D."/>
            <person name="Gharbi K."/>
            <person name="Hall N."/>
            <person name="Watson M."/>
            <person name="Adriaenssens E.M."/>
            <person name="Foster-Nyarko E."/>
            <person name="Jarju S."/>
            <person name="Secka A."/>
            <person name="Antonio M."/>
            <person name="Oren A."/>
            <person name="Chaudhuri R."/>
            <person name="La Ragione R.M."/>
            <person name="Hildebrand F."/>
            <person name="Pallen M.J."/>
        </authorList>
    </citation>
    <scope>NUCLEOTIDE SEQUENCE [LARGE SCALE GENOMIC DNA]</scope>
    <source>
        <strain evidence="2 3">Sa1BUA1</strain>
    </source>
</reference>
<dbReference type="PANTHER" id="PTHR38011">
    <property type="entry name" value="DIHYDROFOLATE REDUCTASE FAMILY PROTEIN (AFU_ORTHOLOGUE AFUA_8G06820)"/>
    <property type="match status" value="1"/>
</dbReference>
<dbReference type="InterPro" id="IPR024072">
    <property type="entry name" value="DHFR-like_dom_sf"/>
</dbReference>
<dbReference type="RefSeq" id="WP_251840821.1">
    <property type="nucleotide sequence ID" value="NZ_JACSPO010000016.1"/>
</dbReference>
<evidence type="ECO:0000313" key="3">
    <source>
        <dbReference type="Proteomes" id="UP000661894"/>
    </source>
</evidence>
<gene>
    <name evidence="2" type="ORF">H9624_15515</name>
</gene>
<dbReference type="Pfam" id="PF01872">
    <property type="entry name" value="RibD_C"/>
    <property type="match status" value="1"/>
</dbReference>
<dbReference type="InterPro" id="IPR002734">
    <property type="entry name" value="RibDG_C"/>
</dbReference>
<proteinExistence type="predicted"/>
<comment type="caution">
    <text evidence="2">The sequence shown here is derived from an EMBL/GenBank/DDBJ whole genome shotgun (WGS) entry which is preliminary data.</text>
</comment>
<dbReference type="EMBL" id="JACSPO010000016">
    <property type="protein sequence ID" value="MBD8063727.1"/>
    <property type="molecule type" value="Genomic_DNA"/>
</dbReference>
<organism evidence="2 3">
    <name type="scientific">Oceanitalea stevensii</name>
    <dbReference type="NCBI Taxonomy" id="2763072"/>
    <lineage>
        <taxon>Bacteria</taxon>
        <taxon>Bacillati</taxon>
        <taxon>Actinomycetota</taxon>
        <taxon>Actinomycetes</taxon>
        <taxon>Micrococcales</taxon>
        <taxon>Bogoriellaceae</taxon>
        <taxon>Georgenia</taxon>
    </lineage>
</organism>
<evidence type="ECO:0000313" key="2">
    <source>
        <dbReference type="EMBL" id="MBD8063727.1"/>
    </source>
</evidence>
<dbReference type="Proteomes" id="UP000661894">
    <property type="component" value="Unassembled WGS sequence"/>
</dbReference>
<sequence>MRRLTYYIAVSLDGRISGPSDEFDFYPQPEDYTAWMLEEYPDTIPSHGRAHLGLTDRPNTRFDTVVMGRRTYEPGLREGVTSPYAHLRQYVVSTTQEELDPDVTIVRDDPVALVRRLKAEDSPLDIYLAGGARLAGALLAEIDRFIVKVYPVVAGAGHPMLEGAGFAPSEVELTDVRTFAGGNVVLTYDRRR</sequence>
<evidence type="ECO:0000259" key="1">
    <source>
        <dbReference type="Pfam" id="PF01872"/>
    </source>
</evidence>
<protein>
    <submittedName>
        <fullName evidence="2">Dihydrofolate reductase family protein</fullName>
    </submittedName>
</protein>
<dbReference type="SUPFAM" id="SSF53597">
    <property type="entry name" value="Dihydrofolate reductase-like"/>
    <property type="match status" value="1"/>
</dbReference>
<dbReference type="InterPro" id="IPR050765">
    <property type="entry name" value="Riboflavin_Biosynth_HTPR"/>
</dbReference>
<dbReference type="Gene3D" id="3.40.430.10">
    <property type="entry name" value="Dihydrofolate Reductase, subunit A"/>
    <property type="match status" value="1"/>
</dbReference>
<accession>A0ABR8Z5W1</accession>